<dbReference type="STRING" id="411945.GA0061102_102923"/>
<dbReference type="Gene3D" id="1.10.287.470">
    <property type="entry name" value="Helix hairpin bin"/>
    <property type="match status" value="1"/>
</dbReference>
<evidence type="ECO:0000256" key="1">
    <source>
        <dbReference type="ARBA" id="ARBA00009477"/>
    </source>
</evidence>
<dbReference type="PANTHER" id="PTHR30469">
    <property type="entry name" value="MULTIDRUG RESISTANCE PROTEIN MDTA"/>
    <property type="match status" value="1"/>
</dbReference>
<organism evidence="6 7">
    <name type="scientific">Rhizobium miluonense</name>
    <dbReference type="NCBI Taxonomy" id="411945"/>
    <lineage>
        <taxon>Bacteria</taxon>
        <taxon>Pseudomonadati</taxon>
        <taxon>Pseudomonadota</taxon>
        <taxon>Alphaproteobacteria</taxon>
        <taxon>Hyphomicrobiales</taxon>
        <taxon>Rhizobiaceae</taxon>
        <taxon>Rhizobium/Agrobacterium group</taxon>
        <taxon>Rhizobium</taxon>
    </lineage>
</organism>
<dbReference type="InterPro" id="IPR058792">
    <property type="entry name" value="Beta-barrel_RND_2"/>
</dbReference>
<dbReference type="Proteomes" id="UP000199435">
    <property type="component" value="Unassembled WGS sequence"/>
</dbReference>
<feature type="domain" description="CusB-like beta-barrel" evidence="4">
    <location>
        <begin position="283"/>
        <end position="354"/>
    </location>
</feature>
<accession>A0A1C3WG06</accession>
<evidence type="ECO:0000313" key="6">
    <source>
        <dbReference type="EMBL" id="SCB38910.1"/>
    </source>
</evidence>
<protein>
    <submittedName>
        <fullName evidence="6">RND family efflux transporter, MFP subunit</fullName>
    </submittedName>
</protein>
<evidence type="ECO:0000313" key="7">
    <source>
        <dbReference type="Proteomes" id="UP000199435"/>
    </source>
</evidence>
<name>A0A1C3WG06_9HYPH</name>
<dbReference type="Gene3D" id="2.40.30.170">
    <property type="match status" value="1"/>
</dbReference>
<dbReference type="SUPFAM" id="SSF111369">
    <property type="entry name" value="HlyD-like secretion proteins"/>
    <property type="match status" value="1"/>
</dbReference>
<feature type="coiled-coil region" evidence="2">
    <location>
        <begin position="193"/>
        <end position="220"/>
    </location>
</feature>
<keyword evidence="3" id="KW-0812">Transmembrane</keyword>
<keyword evidence="3" id="KW-1133">Transmembrane helix</keyword>
<reference evidence="7" key="1">
    <citation type="submission" date="2016-08" db="EMBL/GenBank/DDBJ databases">
        <authorList>
            <person name="Varghese N."/>
            <person name="Submissions Spin"/>
        </authorList>
    </citation>
    <scope>NUCLEOTIDE SEQUENCE [LARGE SCALE GENOMIC DNA]</scope>
    <source>
        <strain evidence="7">HAMBI 2971</strain>
    </source>
</reference>
<dbReference type="NCBIfam" id="TIGR01730">
    <property type="entry name" value="RND_mfp"/>
    <property type="match status" value="1"/>
</dbReference>
<evidence type="ECO:0000256" key="3">
    <source>
        <dbReference type="SAM" id="Phobius"/>
    </source>
</evidence>
<dbReference type="AlphaFoldDB" id="A0A1C3WG06"/>
<gene>
    <name evidence="6" type="ORF">GA0061102_102923</name>
</gene>
<dbReference type="Pfam" id="PF25954">
    <property type="entry name" value="Beta-barrel_RND_2"/>
    <property type="match status" value="1"/>
</dbReference>
<comment type="similarity">
    <text evidence="1">Belongs to the membrane fusion protein (MFP) (TC 8.A.1) family.</text>
</comment>
<dbReference type="Gene3D" id="2.40.50.100">
    <property type="match status" value="1"/>
</dbReference>
<keyword evidence="2" id="KW-0175">Coiled coil</keyword>
<dbReference type="EMBL" id="FMAH01000029">
    <property type="protein sequence ID" value="SCB38910.1"/>
    <property type="molecule type" value="Genomic_DNA"/>
</dbReference>
<evidence type="ECO:0000259" key="4">
    <source>
        <dbReference type="Pfam" id="PF25954"/>
    </source>
</evidence>
<sequence length="368" mass="39054">MNTLTEHDRKLAETLKSLTLEPLAEASEPGRKRMRWVTGVLLVAAISAVIILVSPNSLSGIKNGLLGQPEPAKLTQAIPLHDNANKSGELPPISRPSQPAARDITGSGYVVAPHLTAVFSKYEGKITGIAAEVGDRVKAGQILAVMEDASARLALEQAEAAKVSAGLVLAAREITLAQAAASFRRTETLTQRAAASRKDLEDAETAVKQALNNVEQSRQDVVRADITIRVAQEQVDELTIRAPFDGTVTRLNAHIGDTVLARADSVRESQSLLALADTTSMVIDADMAETNISLLRPGLIGEAVLDGFPDRPFGIEIQRVAPIASAEKGTIGLRLSLINPPAGIRPNMAARIRIPVPESQAQIGEAQP</sequence>
<feature type="transmembrane region" description="Helical" evidence="3">
    <location>
        <begin position="36"/>
        <end position="53"/>
    </location>
</feature>
<proteinExistence type="inferred from homology"/>
<keyword evidence="7" id="KW-1185">Reference proteome</keyword>
<dbReference type="OrthoDB" id="9806939at2"/>
<dbReference type="GO" id="GO:1990281">
    <property type="term" value="C:efflux pump complex"/>
    <property type="evidence" value="ECO:0007669"/>
    <property type="project" value="TreeGrafter"/>
</dbReference>
<dbReference type="InterPro" id="IPR058647">
    <property type="entry name" value="BSH_CzcB-like"/>
</dbReference>
<dbReference type="Pfam" id="PF25973">
    <property type="entry name" value="BSH_CzcB"/>
    <property type="match status" value="1"/>
</dbReference>
<evidence type="ECO:0000256" key="2">
    <source>
        <dbReference type="SAM" id="Coils"/>
    </source>
</evidence>
<dbReference type="GO" id="GO:0015562">
    <property type="term" value="F:efflux transmembrane transporter activity"/>
    <property type="evidence" value="ECO:0007669"/>
    <property type="project" value="TreeGrafter"/>
</dbReference>
<keyword evidence="3" id="KW-0472">Membrane</keyword>
<dbReference type="InterPro" id="IPR006143">
    <property type="entry name" value="RND_pump_MFP"/>
</dbReference>
<evidence type="ECO:0000259" key="5">
    <source>
        <dbReference type="Pfam" id="PF25973"/>
    </source>
</evidence>
<dbReference type="PANTHER" id="PTHR30469:SF15">
    <property type="entry name" value="HLYD FAMILY OF SECRETION PROTEINS"/>
    <property type="match status" value="1"/>
</dbReference>
<feature type="domain" description="CzcB-like barrel-sandwich hybrid" evidence="5">
    <location>
        <begin position="116"/>
        <end position="264"/>
    </location>
</feature>